<dbReference type="EMBL" id="JAPFRF010000011">
    <property type="protein sequence ID" value="KAJ7317188.1"/>
    <property type="molecule type" value="Genomic_DNA"/>
</dbReference>
<name>A0A9Q1AXJ3_9SAUR</name>
<dbReference type="AlphaFoldDB" id="A0A9Q1AXJ3"/>
<proteinExistence type="predicted"/>
<reference evidence="1" key="1">
    <citation type="journal article" date="2023" name="DNA Res.">
        <title>Chromosome-level genome assembly of Phrynocephalus forsythii using third-generation DNA sequencing and Hi-C analysis.</title>
        <authorList>
            <person name="Qi Y."/>
            <person name="Zhao W."/>
            <person name="Zhao Y."/>
            <person name="Niu C."/>
            <person name="Cao S."/>
            <person name="Zhang Y."/>
        </authorList>
    </citation>
    <scope>NUCLEOTIDE SEQUENCE</scope>
    <source>
        <tissue evidence="1">Muscle</tissue>
    </source>
</reference>
<gene>
    <name evidence="1" type="ORF">JRQ81_003350</name>
</gene>
<sequence>MLDGGAKARMQHCVPEMEALTGHFVQERRDLCKNPQSHQNHMERFVGHLRKLIFNEKKITRSRETFQSQSRIRLLLVLEVSSLRGAPP</sequence>
<evidence type="ECO:0000313" key="2">
    <source>
        <dbReference type="Proteomes" id="UP001142489"/>
    </source>
</evidence>
<protein>
    <submittedName>
        <fullName evidence="1">Uncharacterized protein</fullName>
    </submittedName>
</protein>
<organism evidence="1 2">
    <name type="scientific">Phrynocephalus forsythii</name>
    <dbReference type="NCBI Taxonomy" id="171643"/>
    <lineage>
        <taxon>Eukaryota</taxon>
        <taxon>Metazoa</taxon>
        <taxon>Chordata</taxon>
        <taxon>Craniata</taxon>
        <taxon>Vertebrata</taxon>
        <taxon>Euteleostomi</taxon>
        <taxon>Lepidosauria</taxon>
        <taxon>Squamata</taxon>
        <taxon>Bifurcata</taxon>
        <taxon>Unidentata</taxon>
        <taxon>Episquamata</taxon>
        <taxon>Toxicofera</taxon>
        <taxon>Iguania</taxon>
        <taxon>Acrodonta</taxon>
        <taxon>Agamidae</taxon>
        <taxon>Agaminae</taxon>
        <taxon>Phrynocephalus</taxon>
    </lineage>
</organism>
<keyword evidence="2" id="KW-1185">Reference proteome</keyword>
<dbReference type="Proteomes" id="UP001142489">
    <property type="component" value="Unassembled WGS sequence"/>
</dbReference>
<accession>A0A9Q1AXJ3</accession>
<comment type="caution">
    <text evidence="1">The sequence shown here is derived from an EMBL/GenBank/DDBJ whole genome shotgun (WGS) entry which is preliminary data.</text>
</comment>
<evidence type="ECO:0000313" key="1">
    <source>
        <dbReference type="EMBL" id="KAJ7317188.1"/>
    </source>
</evidence>